<evidence type="ECO:0000313" key="3">
    <source>
        <dbReference type="Proteomes" id="UP000250870"/>
    </source>
</evidence>
<keyword evidence="1" id="KW-0472">Membrane</keyword>
<evidence type="ECO:0008006" key="4">
    <source>
        <dbReference type="Google" id="ProtNLM"/>
    </source>
</evidence>
<feature type="transmembrane region" description="Helical" evidence="1">
    <location>
        <begin position="80"/>
        <end position="102"/>
    </location>
</feature>
<organism evidence="2 3">
    <name type="scientific">Photorhabdus laumondii subsp. clarkei</name>
    <dbReference type="NCBI Taxonomy" id="2029685"/>
    <lineage>
        <taxon>Bacteria</taxon>
        <taxon>Pseudomonadati</taxon>
        <taxon>Pseudomonadota</taxon>
        <taxon>Gammaproteobacteria</taxon>
        <taxon>Enterobacterales</taxon>
        <taxon>Morganellaceae</taxon>
        <taxon>Photorhabdus</taxon>
    </lineage>
</organism>
<dbReference type="InterPro" id="IPR010665">
    <property type="entry name" value="DUF1240"/>
</dbReference>
<proteinExistence type="predicted"/>
<dbReference type="Pfam" id="PF06836">
    <property type="entry name" value="DUF1240"/>
    <property type="match status" value="1"/>
</dbReference>
<comment type="caution">
    <text evidence="2">The sequence shown here is derived from an EMBL/GenBank/DDBJ whole genome shotgun (WGS) entry which is preliminary data.</text>
</comment>
<reference evidence="2 3" key="1">
    <citation type="journal article" date="2018" name="Int. J. Syst. Evol. Microbiol.">
        <title>Whole-genome-based revisit of Photorhabdus phylogeny: proposal for the elevation of most Photorhabdus subspecies to the species level and description of one novel species Photorhabdus bodei sp. nov., and one novel subspecies Photorhabdus laumondii subsp. clarkei subsp. nov.</title>
        <authorList>
            <person name="Machado R.A.R."/>
            <person name="Wuthrich D."/>
            <person name="Kuhnert P."/>
            <person name="Arce C.C.M."/>
            <person name="Thonen L."/>
            <person name="Ruiz C."/>
            <person name="Zhang X."/>
            <person name="Robert C.A.M."/>
            <person name="Karimi J."/>
            <person name="Kamali S."/>
            <person name="Ma J."/>
            <person name="Bruggmann R."/>
            <person name="Erb M."/>
        </authorList>
    </citation>
    <scope>NUCLEOTIDE SEQUENCE [LARGE SCALE GENOMIC DNA]</scope>
    <source>
        <strain evidence="2 3">BOJ-47</strain>
    </source>
</reference>
<dbReference type="Proteomes" id="UP000250870">
    <property type="component" value="Unassembled WGS sequence"/>
</dbReference>
<evidence type="ECO:0000256" key="1">
    <source>
        <dbReference type="SAM" id="Phobius"/>
    </source>
</evidence>
<sequence>MGNKRKIIHVIAALAIFLLALFAFFSTGENLVSLVRMSEKITFSGGVVIIFFSFPLVSYAIFFIVFVTISGYYPKHHDGFVNFFGTIAIISFFLGFPTSLYVHYKLKSDDYLVCPRISWMSPNTYVKDMKLCD</sequence>
<dbReference type="AlphaFoldDB" id="A0A329VD93"/>
<dbReference type="EMBL" id="NSCI01000024">
    <property type="protein sequence ID" value="RAW87940.1"/>
    <property type="molecule type" value="Genomic_DNA"/>
</dbReference>
<gene>
    <name evidence="2" type="ORF">CKY01_16245</name>
</gene>
<accession>A0A329VD93</accession>
<keyword evidence="1" id="KW-1133">Transmembrane helix</keyword>
<protein>
    <recommendedName>
        <fullName evidence="4">DUF1240 domain-containing protein</fullName>
    </recommendedName>
</protein>
<keyword evidence="1" id="KW-0812">Transmembrane</keyword>
<evidence type="ECO:0000313" key="2">
    <source>
        <dbReference type="EMBL" id="RAW87940.1"/>
    </source>
</evidence>
<feature type="transmembrane region" description="Helical" evidence="1">
    <location>
        <begin position="47"/>
        <end position="73"/>
    </location>
</feature>
<name>A0A329VD93_9GAMM</name>
<dbReference type="RefSeq" id="WP_113026441.1">
    <property type="nucleotide sequence ID" value="NZ_CAWNWQ010000024.1"/>
</dbReference>
<feature type="transmembrane region" description="Helical" evidence="1">
    <location>
        <begin position="7"/>
        <end position="27"/>
    </location>
</feature>